<evidence type="ECO:0000313" key="2">
    <source>
        <dbReference type="EMBL" id="KFD53163.1"/>
    </source>
</evidence>
<dbReference type="EMBL" id="KL363219">
    <property type="protein sequence ID" value="KFD53163.1"/>
    <property type="molecule type" value="Genomic_DNA"/>
</dbReference>
<feature type="region of interest" description="Disordered" evidence="1">
    <location>
        <begin position="1"/>
        <end position="26"/>
    </location>
</feature>
<reference evidence="2 4" key="1">
    <citation type="journal article" date="2014" name="Nat. Genet.">
        <title>Genome and transcriptome of the porcine whipworm Trichuris suis.</title>
        <authorList>
            <person name="Jex A.R."/>
            <person name="Nejsum P."/>
            <person name="Schwarz E.M."/>
            <person name="Hu L."/>
            <person name="Young N.D."/>
            <person name="Hall R.S."/>
            <person name="Korhonen P.K."/>
            <person name="Liao S."/>
            <person name="Thamsborg S."/>
            <person name="Xia J."/>
            <person name="Xu P."/>
            <person name="Wang S."/>
            <person name="Scheerlinck J.P."/>
            <person name="Hofmann A."/>
            <person name="Sternberg P.W."/>
            <person name="Wang J."/>
            <person name="Gasser R.B."/>
        </authorList>
    </citation>
    <scope>NUCLEOTIDE SEQUENCE [LARGE SCALE GENOMIC DNA]</scope>
    <source>
        <strain evidence="3">DCEP-RM93F</strain>
        <strain evidence="2">DCEP-RM93M</strain>
    </source>
</reference>
<dbReference type="EMBL" id="KL367534">
    <property type="protein sequence ID" value="KFD65652.1"/>
    <property type="molecule type" value="Genomic_DNA"/>
</dbReference>
<evidence type="ECO:0000313" key="4">
    <source>
        <dbReference type="Proteomes" id="UP000030764"/>
    </source>
</evidence>
<feature type="compositionally biased region" description="Polar residues" evidence="1">
    <location>
        <begin position="313"/>
        <end position="335"/>
    </location>
</feature>
<feature type="compositionally biased region" description="Basic and acidic residues" evidence="1">
    <location>
        <begin position="199"/>
        <end position="210"/>
    </location>
</feature>
<dbReference type="Proteomes" id="UP000030764">
    <property type="component" value="Unassembled WGS sequence"/>
</dbReference>
<evidence type="ECO:0000313" key="3">
    <source>
        <dbReference type="EMBL" id="KFD65652.1"/>
    </source>
</evidence>
<dbReference type="OrthoDB" id="10493347at2759"/>
<sequence>METQPSRPLRRTRAQRYHNDNTDSENGGAKVVAAMFDFPQCNHGLCESWRMGSSEKTSPYDVLYVCDICDEKIDSESLKWDGNSKKKKGRRNTSTVDETVSDEQRRSEKIPIGAARKLKESEGISGKQAAVCSPTGNDEANLPTIKSENDETMAHVRKATPLTNQATDVQNFSTIKAENSETIEQAGEATALPQSGNNEEQKFAKNKSENEETVWNEADTILPTETAEKPAQKRQMIQSNIEEQPARLLAPWQGRWQQHTLHPDNWNRHVRQPGSNAFISNGISWGQQNCAPNEWPQCRPKETMGTCPHGPRQNVQIDNNNVAPRNDHYSSSTTRSNIQTSVPQHAAVPHFLTISVSADSGIRIAVKPNH</sequence>
<gene>
    <name evidence="2" type="ORF">M513_05873</name>
    <name evidence="3" type="ORF">M514_05873</name>
</gene>
<feature type="region of interest" description="Disordered" evidence="1">
    <location>
        <begin position="193"/>
        <end position="214"/>
    </location>
</feature>
<protein>
    <submittedName>
        <fullName evidence="2">Uncharacterized protein</fullName>
    </submittedName>
</protein>
<feature type="region of interest" description="Disordered" evidence="1">
    <location>
        <begin position="79"/>
        <end position="144"/>
    </location>
</feature>
<feature type="region of interest" description="Disordered" evidence="1">
    <location>
        <begin position="310"/>
        <end position="335"/>
    </location>
</feature>
<dbReference type="AlphaFoldDB" id="A0A085M7G7"/>
<organism evidence="2 4">
    <name type="scientific">Trichuris suis</name>
    <name type="common">pig whipworm</name>
    <dbReference type="NCBI Taxonomy" id="68888"/>
    <lineage>
        <taxon>Eukaryota</taxon>
        <taxon>Metazoa</taxon>
        <taxon>Ecdysozoa</taxon>
        <taxon>Nematoda</taxon>
        <taxon>Enoplea</taxon>
        <taxon>Dorylaimia</taxon>
        <taxon>Trichinellida</taxon>
        <taxon>Trichuridae</taxon>
        <taxon>Trichuris</taxon>
    </lineage>
</organism>
<name>A0A085M7G7_9BILA</name>
<accession>A0A085M7G7</accession>
<keyword evidence="4" id="KW-1185">Reference proteome</keyword>
<proteinExistence type="predicted"/>
<evidence type="ECO:0000256" key="1">
    <source>
        <dbReference type="SAM" id="MobiDB-lite"/>
    </source>
</evidence>
<dbReference type="Proteomes" id="UP000030758">
    <property type="component" value="Unassembled WGS sequence"/>
</dbReference>